<evidence type="ECO:0000256" key="2">
    <source>
        <dbReference type="ARBA" id="ARBA00022729"/>
    </source>
</evidence>
<proteinExistence type="inferred from homology"/>
<name>A0ABW8A983_9ACTN</name>
<dbReference type="RefSeq" id="WP_397023488.1">
    <property type="nucleotide sequence ID" value="NZ_JBITMB010000006.1"/>
</dbReference>
<dbReference type="InterPro" id="IPR032109">
    <property type="entry name" value="Big_3_5"/>
</dbReference>
<evidence type="ECO:0000313" key="6">
    <source>
        <dbReference type="Proteomes" id="UP001612928"/>
    </source>
</evidence>
<dbReference type="Pfam" id="PF16640">
    <property type="entry name" value="Big_3_5"/>
    <property type="match status" value="1"/>
</dbReference>
<evidence type="ECO:0000313" key="5">
    <source>
        <dbReference type="EMBL" id="MFI7443340.1"/>
    </source>
</evidence>
<dbReference type="InterPro" id="IPR013783">
    <property type="entry name" value="Ig-like_fold"/>
</dbReference>
<comment type="similarity">
    <text evidence="1">Belongs to the ice-binding protein family.</text>
</comment>
<feature type="domain" description="Bacterial Ig-like" evidence="4">
    <location>
        <begin position="258"/>
        <end position="336"/>
    </location>
</feature>
<keyword evidence="6" id="KW-1185">Reference proteome</keyword>
<comment type="caution">
    <text evidence="5">The sequence shown here is derived from an EMBL/GenBank/DDBJ whole genome shotgun (WGS) entry which is preliminary data.</text>
</comment>
<evidence type="ECO:0000259" key="4">
    <source>
        <dbReference type="Pfam" id="PF16640"/>
    </source>
</evidence>
<reference evidence="5 6" key="1">
    <citation type="submission" date="2024-10" db="EMBL/GenBank/DDBJ databases">
        <title>The Natural Products Discovery Center: Release of the First 8490 Sequenced Strains for Exploring Actinobacteria Biosynthetic Diversity.</title>
        <authorList>
            <person name="Kalkreuter E."/>
            <person name="Kautsar S.A."/>
            <person name="Yang D."/>
            <person name="Bader C.D."/>
            <person name="Teijaro C.N."/>
            <person name="Fluegel L."/>
            <person name="Davis C.M."/>
            <person name="Simpson J.R."/>
            <person name="Lauterbach L."/>
            <person name="Steele A.D."/>
            <person name="Gui C."/>
            <person name="Meng S."/>
            <person name="Li G."/>
            <person name="Viehrig K."/>
            <person name="Ye F."/>
            <person name="Su P."/>
            <person name="Kiefer A.F."/>
            <person name="Nichols A."/>
            <person name="Cepeda A.J."/>
            <person name="Yan W."/>
            <person name="Fan B."/>
            <person name="Jiang Y."/>
            <person name="Adhikari A."/>
            <person name="Zheng C.-J."/>
            <person name="Schuster L."/>
            <person name="Cowan T.M."/>
            <person name="Smanski M.J."/>
            <person name="Chevrette M.G."/>
            <person name="De Carvalho L.P.S."/>
            <person name="Shen B."/>
        </authorList>
    </citation>
    <scope>NUCLEOTIDE SEQUENCE [LARGE SCALE GENOMIC DNA]</scope>
    <source>
        <strain evidence="5 6">NPDC049503</strain>
    </source>
</reference>
<evidence type="ECO:0000256" key="3">
    <source>
        <dbReference type="SAM" id="SignalP"/>
    </source>
</evidence>
<sequence length="358" mass="37500">MLQFRFSGILSRARHSWRPLAVVTAMAASTLVALSPAAHAQEPVDLGAARPFAVFGGASVDNRHATRVTGDLGVSPGSLVTGFPPGVVDGDRHIGDATAANARIAAVNAYNDIVSRVPTGSLPAQLGGTTRGPGIWDSQTGAFAIDGSLTLDAQGNPDAVFIFRAETLNTARVSNISLLRGAKTENIFWQIGHSARIGVYSTFRGTLLVDDFAAVDFGANVIGRVFAFVHSVTITGTENTSVVTRIGLPDEPPTITTLTSEPNPSLVGQPVTFTATVKPVNGTLVPQGEVLLKRRSVVLGATFLDATGRATFVLSNLARGQHRIVAVYLGGDTFQNEDPVRHSGSTSQPVFQVVLLPS</sequence>
<dbReference type="Pfam" id="PF11999">
    <property type="entry name" value="Ice_binding"/>
    <property type="match status" value="1"/>
</dbReference>
<protein>
    <submittedName>
        <fullName evidence="5">Ice-binding family protein</fullName>
    </submittedName>
</protein>
<organism evidence="5 6">
    <name type="scientific">Nonomuraea indica</name>
    <dbReference type="NCBI Taxonomy" id="1581193"/>
    <lineage>
        <taxon>Bacteria</taxon>
        <taxon>Bacillati</taxon>
        <taxon>Actinomycetota</taxon>
        <taxon>Actinomycetes</taxon>
        <taxon>Streptosporangiales</taxon>
        <taxon>Streptosporangiaceae</taxon>
        <taxon>Nonomuraea</taxon>
    </lineage>
</organism>
<dbReference type="EMBL" id="JBITMB010000006">
    <property type="protein sequence ID" value="MFI7443340.1"/>
    <property type="molecule type" value="Genomic_DNA"/>
</dbReference>
<accession>A0ABW8A983</accession>
<dbReference type="Gene3D" id="2.60.40.10">
    <property type="entry name" value="Immunoglobulins"/>
    <property type="match status" value="1"/>
</dbReference>
<feature type="signal peptide" evidence="3">
    <location>
        <begin position="1"/>
        <end position="40"/>
    </location>
</feature>
<evidence type="ECO:0000256" key="1">
    <source>
        <dbReference type="ARBA" id="ARBA00005445"/>
    </source>
</evidence>
<feature type="chain" id="PRO_5045538164" evidence="3">
    <location>
        <begin position="41"/>
        <end position="358"/>
    </location>
</feature>
<dbReference type="InterPro" id="IPR021884">
    <property type="entry name" value="Ice-bd_prot"/>
</dbReference>
<gene>
    <name evidence="5" type="ORF">ACIBP5_25505</name>
</gene>
<dbReference type="Proteomes" id="UP001612928">
    <property type="component" value="Unassembled WGS sequence"/>
</dbReference>
<keyword evidence="2 3" id="KW-0732">Signal</keyword>